<proteinExistence type="predicted"/>
<dbReference type="PROSITE" id="PS51257">
    <property type="entry name" value="PROKAR_LIPOPROTEIN"/>
    <property type="match status" value="1"/>
</dbReference>
<evidence type="ECO:0000256" key="1">
    <source>
        <dbReference type="SAM" id="Phobius"/>
    </source>
</evidence>
<accession>A0A9C9JZP5</accession>
<comment type="caution">
    <text evidence="2">The sequence shown here is derived from an EMBL/GenBank/DDBJ whole genome shotgun (WGS) entry which is preliminary data.</text>
</comment>
<reference evidence="2" key="1">
    <citation type="journal article" date="2020" name="mSystems">
        <title>Genome- and Community-Level Interaction Insights into Carbon Utilization and Element Cycling Functions of Hydrothermarchaeota in Hydrothermal Sediment.</title>
        <authorList>
            <person name="Zhou Z."/>
            <person name="Liu Y."/>
            <person name="Xu W."/>
            <person name="Pan J."/>
            <person name="Luo Z.H."/>
            <person name="Li M."/>
        </authorList>
    </citation>
    <scope>NUCLEOTIDE SEQUENCE</scope>
    <source>
        <strain evidence="2">HyVt-388</strain>
    </source>
</reference>
<gene>
    <name evidence="2" type="ORF">ENI34_04190</name>
</gene>
<dbReference type="AlphaFoldDB" id="A0A9C9JZP5"/>
<organism evidence="2 3">
    <name type="scientific">candidate division WOR-3 bacterium</name>
    <dbReference type="NCBI Taxonomy" id="2052148"/>
    <lineage>
        <taxon>Bacteria</taxon>
        <taxon>Bacteria division WOR-3</taxon>
    </lineage>
</organism>
<keyword evidence="1" id="KW-0812">Transmembrane</keyword>
<sequence>MMKMTKKINTDGLSAAVYSMLLMSIFFFSCTKIPQNVGKTREIIVVSSKVDTNLIIKNLQLYNYVPQKEGLFKFICISDSAIEKYDKFHTIFLYGSLEDEFINLLLNRDAKKATEKDTFTLFKLNDLWAKGQLAIILVTARPEYIQPGIEKYKELLVKILEENYYSRIKENYYTKHFDKQLKKSLKRFGIVFDLDKQWLIDSTYKNENFIFVHAHFPDRSIFFYKEKLNGELTKAFAVAKRNSLTGKYYDGDYILEELTDIEKIEFKNMKGIRMKGVWQNDSLVAGGPFLSYFLTHRDTLYVIDGLLFNPGERKSEYFTTLEVILNSFELVE</sequence>
<dbReference type="InterPro" id="IPR032286">
    <property type="entry name" value="DUF4837"/>
</dbReference>
<keyword evidence="1" id="KW-1133">Transmembrane helix</keyword>
<protein>
    <submittedName>
        <fullName evidence="2">DUF4837 family protein</fullName>
    </submittedName>
</protein>
<feature type="transmembrane region" description="Helical" evidence="1">
    <location>
        <begin position="12"/>
        <end position="29"/>
    </location>
</feature>
<dbReference type="Proteomes" id="UP000885826">
    <property type="component" value="Unassembled WGS sequence"/>
</dbReference>
<evidence type="ECO:0000313" key="3">
    <source>
        <dbReference type="Proteomes" id="UP000885826"/>
    </source>
</evidence>
<dbReference type="Pfam" id="PF16125">
    <property type="entry name" value="DUF4837"/>
    <property type="match status" value="1"/>
</dbReference>
<evidence type="ECO:0000313" key="2">
    <source>
        <dbReference type="EMBL" id="HEC78327.1"/>
    </source>
</evidence>
<name>A0A9C9JZP5_UNCW3</name>
<dbReference type="EMBL" id="DRIG01000044">
    <property type="protein sequence ID" value="HEC78327.1"/>
    <property type="molecule type" value="Genomic_DNA"/>
</dbReference>
<keyword evidence="1" id="KW-0472">Membrane</keyword>